<evidence type="ECO:0000256" key="10">
    <source>
        <dbReference type="PROSITE-ProRule" id="PRU00076"/>
    </source>
</evidence>
<reference evidence="17" key="1">
    <citation type="journal article" date="2004" name="Nature">
        <title>Genome duplication in the teleost fish Tetraodon nigroviridis reveals the early vertebrate proto-karyotype.</title>
        <authorList>
            <person name="Jaillon O."/>
            <person name="Aury J.-M."/>
            <person name="Brunet F."/>
            <person name="Petit J.-L."/>
            <person name="Stange-Thomann N."/>
            <person name="Mauceli E."/>
            <person name="Bouneau L."/>
            <person name="Fischer C."/>
            <person name="Ozouf-Costaz C."/>
            <person name="Bernot A."/>
            <person name="Nicaud S."/>
            <person name="Jaffe D."/>
            <person name="Fisher S."/>
            <person name="Lutfalla G."/>
            <person name="Dossat C."/>
            <person name="Segurens B."/>
            <person name="Dasilva C."/>
            <person name="Salanoubat M."/>
            <person name="Levy M."/>
            <person name="Boudet N."/>
            <person name="Castellano S."/>
            <person name="Anthouard V."/>
            <person name="Jubin C."/>
            <person name="Castelli V."/>
            <person name="Katinka M."/>
            <person name="Vacherie B."/>
            <person name="Biemont C."/>
            <person name="Skalli Z."/>
            <person name="Cattolico L."/>
            <person name="Poulain J."/>
            <person name="De Berardinis V."/>
            <person name="Cruaud C."/>
            <person name="Duprat S."/>
            <person name="Brottier P."/>
            <person name="Coutanceau J.-P."/>
            <person name="Gouzy J."/>
            <person name="Parra G."/>
            <person name="Lardier G."/>
            <person name="Chapple C."/>
            <person name="McKernan K.J."/>
            <person name="McEwan P."/>
            <person name="Bosak S."/>
            <person name="Kellis M."/>
            <person name="Volff J.-N."/>
            <person name="Guigo R."/>
            <person name="Zody M.C."/>
            <person name="Mesirov J."/>
            <person name="Lindblad-Toh K."/>
            <person name="Birren B."/>
            <person name="Nusbaum C."/>
            <person name="Kahn D."/>
            <person name="Robinson-Rechavi M."/>
            <person name="Laudet V."/>
            <person name="Schachter V."/>
            <person name="Quetier F."/>
            <person name="Saurin W."/>
            <person name="Scarpelli C."/>
            <person name="Wincker P."/>
            <person name="Lander E.S."/>
            <person name="Weissenbach J."/>
            <person name="Roest Crollius H."/>
        </authorList>
    </citation>
    <scope>NUCLEOTIDE SEQUENCE [LARGE SCALE GENOMIC DNA]</scope>
</reference>
<evidence type="ECO:0000256" key="6">
    <source>
        <dbReference type="ARBA" id="ARBA00023157"/>
    </source>
</evidence>
<dbReference type="PANTHER" id="PTHR24038">
    <property type="entry name" value="STABILIN"/>
    <property type="match status" value="1"/>
</dbReference>
<dbReference type="SUPFAM" id="SSF82153">
    <property type="entry name" value="FAS1 domain"/>
    <property type="match status" value="7"/>
</dbReference>
<keyword evidence="5 13" id="KW-0472">Membrane</keyword>
<feature type="domain" description="FAS1" evidence="15">
    <location>
        <begin position="1294"/>
        <end position="1422"/>
    </location>
</feature>
<dbReference type="EMBL" id="CAAE01007793">
    <property type="protein sequence ID" value="CAF90813.1"/>
    <property type="molecule type" value="Genomic_DNA"/>
</dbReference>
<comment type="caution">
    <text evidence="10">Lacks conserved residue(s) required for the propagation of feature annotation.</text>
</comment>
<feature type="domain" description="EGF-like" evidence="14">
    <location>
        <begin position="1063"/>
        <end position="1105"/>
    </location>
</feature>
<dbReference type="FunFam" id="3.10.100.10:FF:000001">
    <property type="entry name" value="Hyaluronan proteoglycan link protein 1"/>
    <property type="match status" value="1"/>
</dbReference>
<dbReference type="InterPro" id="IPR000742">
    <property type="entry name" value="EGF"/>
</dbReference>
<feature type="domain" description="FAS1" evidence="15">
    <location>
        <begin position="1146"/>
        <end position="1287"/>
    </location>
</feature>
<feature type="domain" description="Link" evidence="16">
    <location>
        <begin position="2385"/>
        <end position="2478"/>
    </location>
</feature>
<feature type="domain" description="FAS1" evidence="15">
    <location>
        <begin position="2498"/>
        <end position="2619"/>
    </location>
</feature>
<feature type="non-terminal residue" evidence="17">
    <location>
        <position position="1"/>
    </location>
</feature>
<dbReference type="PROSITE" id="PS01248">
    <property type="entry name" value="EGF_LAM_1"/>
    <property type="match status" value="1"/>
</dbReference>
<evidence type="ECO:0000256" key="3">
    <source>
        <dbReference type="ARBA" id="ARBA00022692"/>
    </source>
</evidence>
<feature type="domain" description="EGF-like" evidence="14">
    <location>
        <begin position="239"/>
        <end position="278"/>
    </location>
</feature>
<dbReference type="InterPro" id="IPR016187">
    <property type="entry name" value="CTDL_fold"/>
</dbReference>
<dbReference type="InterPro" id="IPR024731">
    <property type="entry name" value="NELL2-like_EGF"/>
</dbReference>
<feature type="domain" description="FAS1" evidence="15">
    <location>
        <begin position="516"/>
        <end position="664"/>
    </location>
</feature>
<feature type="domain" description="FAS1" evidence="15">
    <location>
        <begin position="1957"/>
        <end position="2098"/>
    </location>
</feature>
<dbReference type="SMART" id="SM00445">
    <property type="entry name" value="LINK"/>
    <property type="match status" value="1"/>
</dbReference>
<dbReference type="PANTHER" id="PTHR24038:SF0">
    <property type="entry name" value="STABILIN-2"/>
    <property type="match status" value="1"/>
</dbReference>
<feature type="transmembrane region" description="Helical" evidence="13">
    <location>
        <begin position="2614"/>
        <end position="2636"/>
    </location>
</feature>
<evidence type="ECO:0000259" key="14">
    <source>
        <dbReference type="PROSITE" id="PS50026"/>
    </source>
</evidence>
<dbReference type="PROSITE" id="PS01241">
    <property type="entry name" value="LINK_1"/>
    <property type="match status" value="1"/>
</dbReference>
<feature type="domain" description="EGF-like" evidence="14">
    <location>
        <begin position="198"/>
        <end position="238"/>
    </location>
</feature>
<feature type="region of interest" description="Disordered" evidence="12">
    <location>
        <begin position="822"/>
        <end position="852"/>
    </location>
</feature>
<dbReference type="PROSITE" id="PS50026">
    <property type="entry name" value="EGF_3"/>
    <property type="match status" value="9"/>
</dbReference>
<dbReference type="Pfam" id="PF12947">
    <property type="entry name" value="EGF_3"/>
    <property type="match status" value="8"/>
</dbReference>
<feature type="disulfide bond" evidence="11">
    <location>
        <begin position="2407"/>
        <end position="2476"/>
    </location>
</feature>
<dbReference type="Gene3D" id="2.10.25.10">
    <property type="entry name" value="Laminin"/>
    <property type="match status" value="9"/>
</dbReference>
<evidence type="ECO:0000256" key="2">
    <source>
        <dbReference type="ARBA" id="ARBA00022536"/>
    </source>
</evidence>
<keyword evidence="6 10" id="KW-1015">Disulfide bond</keyword>
<name>Q4T8G9_TETNG</name>
<protein>
    <submittedName>
        <fullName evidence="17">Chromosome undetermined SCAF7793, whole genome shotgun sequence</fullName>
    </submittedName>
</protein>
<feature type="domain" description="EGF-like" evidence="14">
    <location>
        <begin position="1670"/>
        <end position="1711"/>
    </location>
</feature>
<dbReference type="GO" id="GO:0005509">
    <property type="term" value="F:calcium ion binding"/>
    <property type="evidence" value="ECO:0007669"/>
    <property type="project" value="InterPro"/>
</dbReference>
<feature type="region of interest" description="Disordered" evidence="12">
    <location>
        <begin position="2281"/>
        <end position="2314"/>
    </location>
</feature>
<dbReference type="PROSITE" id="PS00022">
    <property type="entry name" value="EGF_1"/>
    <property type="match status" value="2"/>
</dbReference>
<feature type="domain" description="EGF-like" evidence="14">
    <location>
        <begin position="159"/>
        <end position="196"/>
    </location>
</feature>
<feature type="disulfide bond" evidence="10">
    <location>
        <begin position="1534"/>
        <end position="1543"/>
    </location>
</feature>
<dbReference type="Pfam" id="PF24887">
    <property type="entry name" value="EGF_STAB1-2"/>
    <property type="match status" value="2"/>
</dbReference>
<evidence type="ECO:0000259" key="15">
    <source>
        <dbReference type="PROSITE" id="PS50213"/>
    </source>
</evidence>
<dbReference type="InterPro" id="IPR002049">
    <property type="entry name" value="LE_dom"/>
</dbReference>
<dbReference type="Gene3D" id="2.30.180.10">
    <property type="entry name" value="FAS1 domain"/>
    <property type="match status" value="6"/>
</dbReference>
<keyword evidence="2 10" id="KW-0245">EGF-like domain</keyword>
<feature type="domain" description="FAS1" evidence="15">
    <location>
        <begin position="1795"/>
        <end position="1932"/>
    </location>
</feature>
<keyword evidence="3 13" id="KW-0812">Transmembrane</keyword>
<evidence type="ECO:0000256" key="4">
    <source>
        <dbReference type="ARBA" id="ARBA00022989"/>
    </source>
</evidence>
<dbReference type="GO" id="GO:0007155">
    <property type="term" value="P:cell adhesion"/>
    <property type="evidence" value="ECO:0007669"/>
    <property type="project" value="InterPro"/>
</dbReference>
<dbReference type="FunFam" id="2.30.180.10:FF:000018">
    <property type="entry name" value="Stabilin 2"/>
    <property type="match status" value="1"/>
</dbReference>
<dbReference type="SMART" id="SM00179">
    <property type="entry name" value="EGF_CA"/>
    <property type="match status" value="5"/>
</dbReference>
<dbReference type="GO" id="GO:0016020">
    <property type="term" value="C:membrane"/>
    <property type="evidence" value="ECO:0007669"/>
    <property type="project" value="UniProtKB-SubCell"/>
</dbReference>
<organism evidence="17">
    <name type="scientific">Tetraodon nigroviridis</name>
    <name type="common">Spotted green pufferfish</name>
    <name type="synonym">Chelonodon nigroviridis</name>
    <dbReference type="NCBI Taxonomy" id="99883"/>
    <lineage>
        <taxon>Eukaryota</taxon>
        <taxon>Metazoa</taxon>
        <taxon>Chordata</taxon>
        <taxon>Craniata</taxon>
        <taxon>Vertebrata</taxon>
        <taxon>Euteleostomi</taxon>
        <taxon>Actinopterygii</taxon>
        <taxon>Neopterygii</taxon>
        <taxon>Teleostei</taxon>
        <taxon>Neoteleostei</taxon>
        <taxon>Acanthomorphata</taxon>
        <taxon>Eupercaria</taxon>
        <taxon>Tetraodontiformes</taxon>
        <taxon>Tetradontoidea</taxon>
        <taxon>Tetraodontidae</taxon>
        <taxon>Tetraodon</taxon>
    </lineage>
</organism>
<dbReference type="InterPro" id="IPR000782">
    <property type="entry name" value="FAS1_domain"/>
</dbReference>
<dbReference type="GO" id="GO:0005540">
    <property type="term" value="F:hyaluronic acid binding"/>
    <property type="evidence" value="ECO:0007669"/>
    <property type="project" value="InterPro"/>
</dbReference>
<reference evidence="17" key="2">
    <citation type="submission" date="2004-02" db="EMBL/GenBank/DDBJ databases">
        <authorList>
            <consortium name="Genoscope"/>
            <consortium name="Whitehead Institute Centre for Genome Research"/>
        </authorList>
    </citation>
    <scope>NUCLEOTIDE SEQUENCE</scope>
</reference>
<dbReference type="InterPro" id="IPR016186">
    <property type="entry name" value="C-type_lectin-like/link_sf"/>
</dbReference>
<comment type="subcellular location">
    <subcellularLocation>
        <location evidence="1">Membrane</location>
        <topology evidence="1">Single-pass type I membrane protein</topology>
    </subcellularLocation>
</comment>
<sequence length="2760" mass="292724">CTNATVLRTRVACHSCTISMLRSCPAGFRQTPGSGARDCTFHIRTSSLRLHVPGCSFECYQEVEVKSCCPGFWGPDCAECPERADTPCSGHGACSDGLGGTGVCSCQVPGPRALPHTQGLGFLGWFLLRSWCVCVCVCVCVFQPGFVGTSCEDCTPGRYGPTCSSECSCVHGLCDSGIAGSGQCTCFSGYSGPTCDRERPECAALGCLQNSRCVEEAATGLLRCQCLHGYQKSGQQCLPIDPCLQNVCHAHAACVHTGPGQHTCTCNHGYSGDGRVCVAVDPCQSQQGGCSVASQRCVYDGPGTAHCECLPGFERVPDGSCRLEEACQPHTCHRNADCTTVGPATPRCTCRQGYVGNGKVCYGNIVERLQELNTEPGGAWSGQLSAAISLFGSVSWPLQNLGPFTAFVPINKAFRGTPVKTLTADPSSARYLCQLHLVAGVMTLDTLKKSDQFYTLTGKSAEVDASGGDLETRIRLHGSRKKGAIVQAGIMASNGMIHLINKLMDSVAPIVQSDAQENMMKIISDYGKFSTLKPLLQKADLEAMLDLPGPITVFAPISSAFDLMAEGHLTYLRTAEGHAKLVELLRNHVITSAAQPRWVLILPLAPLKLDVFNIVSTPSVVSLANQVLTINVTDNGQILVGGAAVLEAAVEAKNGRLYVMDGVLVPASIRPLLPHRCDVTESRIIKVGSSSICWSVSVSARARALSSAEVAPGGSSDVSLQGECVSCSRVRLAQCPSGVPTGFSTLGCVYTLSTGYPLAVPATGCSPLCNATVTLKAKANCSVSRLQSAVRASTARTAVPVPADIRTPAQDTDSARRGLLATGRAPASPTSEVPAASTAGPPANTDPPATEVGAAPTRGCRCGVHSPGPPVLAVCPCVHGQCDNRPDSDGGCKADSCLPGFTGRLCDRQTAACGAQAHFCHAHADCDFSQGAVRCVCKPGFQGDGITCVESDPCAPPHRGGCSLNAKCIKTGVSSHVCQCLSGWKEDGDECQPINKCQAPERGGCHPNATCIYVGPGQASCLLVASQWTCVCDEGYVGDGRVCYGSVQQCLSGWKEDGDECQPINKCQAPERGGCHPNATCIYVGPGQSDCSCKGGFKGNGLECEALNQCVAAEGSCHYLASCLLVASQWTCVCDEGYVGDGRVCYGSVQQELMVLQDASQFFAWTSENANVVFQASGVSESLADQNLTLLVPSSAAVAKMSSEDRNFWTAKENLPSLIRLQVNRNHMIPGVHPWSSLGNLTSLTSFLRTSLPVSVGGELVAVGGATVTTADIAATNGLIHMINQVLVPDRKLSEGLLATLALRPEFSLFRSYLAVYNLSGEIQQADEFTVFAPTNAAVEDYLKRTSSAALDVNTTRYHVVTAERLLKTDLQAGGYKQTMLGFSFQLRIFPLDGKLFVNNVQVNSSNMVSGNGVIHGLSQVLSIVRNRCDETKYSKFRGSCVDCMFSRNKLCPNDTVPDKSVRMKKCLFSHIFESERLLTIGCRTTCLRKNLVHRCCPGFFGEHCEPCPGPSGRPCYGNGVCVDGTNGTGLCQCHKGFNGTACETCQGGKYGVHCDQGRFRVLVAAAGAPSPRGQQGSSRFSAGQTAAVRTVAVATVSPATGPAIVTSAGEESPVRKLHHHGVRVPMPLRRWLHREWNLLPGLGGGEAGRGAPIRGLTLCVCVCVCVCVARDACALNNGGCSVNAVCKRTLPGRRDCVCHSGFSGDGLVCVEINACLEGSQGCHENADCLHVGPNKTSCTCHDGYAGDGHHCQMINLCLKKNGGCGDNARCNMSAPGVRTCTCSANYVGDGFSCRGTVAKELLKKKLRDFYLGLMAGSANACSTFQMMEIPLKGRGPFTVFAPSSDAFEQIKKGKKLPLSGEHFATILRSHIVMCHTLLPVDLSRPRNLTSLSGLVLTTSSSQGHIFINQANVTYSDEVSVNGILHVVDQVLVPPDINRTSGACLSSSILKSDFVLMQLNLSDVAERHGYKTFYKLLEDSGVLDLLKEEVHQPLTLLLPSDQALDSLLPEQKNFLFHRENRPQLLEYLKFHVLPAQKVYAEDLVHLASPRTLQGSPLSFRCGGTDAVGEIFVNDGACRIVQRHLGFPGGMAFGIDCLLTPPSLGGRCDVQTTFDFSVRWVLAEEVQKCDLPSVYIARNSGVAASAPSASGSRGVAMVTTDATVWPVPEGRALPAVTMGTVTTVTLVTAPAPVTRVLGEWPASCVVMDSTAPPVKPATVPNTGHVTADAAEQGRVSATPAGGADAVKVREVSGGEWSRWALRPRPGGGVSPSDGVCSAQTSCLGARRPARPTPSVRTTTPACVAPSTRGTDSPAQSVQVMNGGCAAHGQVLPGQGKRKCSCKQNFIGDGLVCEPRQLPVSRCLQDNGGCHLDAQCSDLHSEDAQLGVFHLRSDRGQYQLNYTAAQQLCAAQGASLATYSQLSYAQQGGMNMCAAGWLDQARVAYPTTYSNPLCGFGHVGIVDYGPRRNLSETWDAFCYRMKEVKCDCRPGYIGDGLSCTGNLLQVLQETPTFSNFLTQILNFSQVSEEGRRFVKHLSDLKVQSTLFVPDNSGLSENQTLTQRDIEFHLSEGRALPAKQLKNGTQLRTRVGRLSVLQVADMLKPTSLVCDWLRAHMLGGVFSAAALACLFCTFSVVLLHQRSFCHRLRHPGLQRDRPRPSGAAGSPASAHTGGWFPQPRRGLSLHRPLSLLVVGPADARGPRGRHRGGRGPAGLLGDGGALCGLPLLLPHGQTLPLPLLQGGPSRSRSFSALRRARSASTFL</sequence>
<feature type="disulfide bond" evidence="11">
    <location>
        <begin position="2431"/>
        <end position="2452"/>
    </location>
</feature>
<feature type="disulfide bond" evidence="10">
    <location>
        <begin position="167"/>
        <end position="184"/>
    </location>
</feature>
<evidence type="ECO:0000256" key="12">
    <source>
        <dbReference type="SAM" id="MobiDB-lite"/>
    </source>
</evidence>
<dbReference type="FunFam" id="2.10.25.10:FF:000040">
    <property type="entry name" value="Stabilin 2"/>
    <property type="match status" value="5"/>
</dbReference>
<keyword evidence="9" id="KW-0424">Laminin EGF-like domain</keyword>
<dbReference type="PROSITE" id="PS01186">
    <property type="entry name" value="EGF_2"/>
    <property type="match status" value="11"/>
</dbReference>
<feature type="region of interest" description="Disordered" evidence="12">
    <location>
        <begin position="2648"/>
        <end position="2674"/>
    </location>
</feature>
<dbReference type="SMART" id="SM00554">
    <property type="entry name" value="FAS1"/>
    <property type="match status" value="6"/>
</dbReference>
<evidence type="ECO:0000256" key="7">
    <source>
        <dbReference type="ARBA" id="ARBA00023170"/>
    </source>
</evidence>
<dbReference type="SUPFAM" id="SSF57196">
    <property type="entry name" value="EGF/Laminin"/>
    <property type="match status" value="1"/>
</dbReference>
<keyword evidence="4 13" id="KW-1133">Transmembrane helix</keyword>
<dbReference type="PROSITE" id="PS50213">
    <property type="entry name" value="FAS1"/>
    <property type="match status" value="7"/>
</dbReference>
<evidence type="ECO:0000256" key="5">
    <source>
        <dbReference type="ARBA" id="ARBA00023136"/>
    </source>
</evidence>
<dbReference type="Pfam" id="PF02469">
    <property type="entry name" value="Fasciclin"/>
    <property type="match status" value="6"/>
</dbReference>
<dbReference type="FunFam" id="2.30.180.10:FF:000005">
    <property type="entry name" value="Stabilin 2"/>
    <property type="match status" value="1"/>
</dbReference>
<feature type="domain" description="FAS1" evidence="15">
    <location>
        <begin position="371"/>
        <end position="504"/>
    </location>
</feature>
<dbReference type="KEGG" id="tng:GSTEN00005236G001"/>
<dbReference type="InterPro" id="IPR001881">
    <property type="entry name" value="EGF-like_Ca-bd_dom"/>
</dbReference>
<dbReference type="InterPro" id="IPR000538">
    <property type="entry name" value="Link_dom"/>
</dbReference>
<dbReference type="PROSITE" id="PS50963">
    <property type="entry name" value="LINK_2"/>
    <property type="match status" value="1"/>
</dbReference>
<evidence type="ECO:0000256" key="9">
    <source>
        <dbReference type="ARBA" id="ARBA00023292"/>
    </source>
</evidence>
<feature type="domain" description="EGF-like" evidence="14">
    <location>
        <begin position="1506"/>
        <end position="1544"/>
    </location>
</feature>
<dbReference type="Pfam" id="PF00193">
    <property type="entry name" value="Xlink"/>
    <property type="match status" value="1"/>
</dbReference>
<feature type="domain" description="EGF-like" evidence="14">
    <location>
        <begin position="950"/>
        <end position="992"/>
    </location>
</feature>
<gene>
    <name evidence="17" type="ORF">GSTENG00005236001</name>
</gene>
<dbReference type="InterPro" id="IPR056806">
    <property type="entry name" value="EGF_STAB1-2"/>
</dbReference>
<evidence type="ECO:0000256" key="8">
    <source>
        <dbReference type="ARBA" id="ARBA00023180"/>
    </source>
</evidence>
<dbReference type="Gene3D" id="2.90.20.10">
    <property type="entry name" value="Plasmodium vivax P25 domain"/>
    <property type="match status" value="1"/>
</dbReference>
<evidence type="ECO:0000313" key="17">
    <source>
        <dbReference type="EMBL" id="CAF90813.1"/>
    </source>
</evidence>
<evidence type="ECO:0000256" key="13">
    <source>
        <dbReference type="SAM" id="Phobius"/>
    </source>
</evidence>
<feature type="domain" description="EGF-like" evidence="14">
    <location>
        <begin position="323"/>
        <end position="362"/>
    </location>
</feature>
<keyword evidence="7" id="KW-0675">Receptor</keyword>
<feature type="domain" description="EGF-like" evidence="14">
    <location>
        <begin position="1712"/>
        <end position="1753"/>
    </location>
</feature>
<evidence type="ECO:0000256" key="1">
    <source>
        <dbReference type="ARBA" id="ARBA00004479"/>
    </source>
</evidence>
<feature type="disulfide bond" evidence="10">
    <location>
        <begin position="207"/>
        <end position="224"/>
    </location>
</feature>
<keyword evidence="8" id="KW-0325">Glycoprotein</keyword>
<proteinExistence type="predicted"/>
<dbReference type="OrthoDB" id="286301at2759"/>
<dbReference type="Gene3D" id="3.10.100.10">
    <property type="entry name" value="Mannose-Binding Protein A, subunit A"/>
    <property type="match status" value="1"/>
</dbReference>
<dbReference type="SMART" id="SM00181">
    <property type="entry name" value="EGF"/>
    <property type="match status" value="18"/>
</dbReference>
<dbReference type="SUPFAM" id="SSF56436">
    <property type="entry name" value="C-type lectin-like"/>
    <property type="match status" value="1"/>
</dbReference>
<feature type="disulfide bond" evidence="10">
    <location>
        <begin position="186"/>
        <end position="195"/>
    </location>
</feature>
<dbReference type="InterPro" id="IPR036378">
    <property type="entry name" value="FAS1_dom_sf"/>
</dbReference>
<evidence type="ECO:0000259" key="16">
    <source>
        <dbReference type="PROSITE" id="PS50963"/>
    </source>
</evidence>
<feature type="compositionally biased region" description="Low complexity" evidence="12">
    <location>
        <begin position="2657"/>
        <end position="2667"/>
    </location>
</feature>
<dbReference type="CDD" id="cd03515">
    <property type="entry name" value="Link_domain_TSG_6_like"/>
    <property type="match status" value="1"/>
</dbReference>
<evidence type="ECO:0000256" key="11">
    <source>
        <dbReference type="PROSITE-ProRule" id="PRU00323"/>
    </source>
</evidence>
<accession>Q4T8G9</accession>